<dbReference type="GO" id="GO:0007076">
    <property type="term" value="P:mitotic chromosome condensation"/>
    <property type="evidence" value="ECO:0007669"/>
    <property type="project" value="InterPro"/>
</dbReference>
<feature type="region of interest" description="Disordered" evidence="11">
    <location>
        <begin position="47"/>
        <end position="174"/>
    </location>
</feature>
<dbReference type="OMA" id="FRKTCAD"/>
<feature type="compositionally biased region" description="Basic and acidic residues" evidence="11">
    <location>
        <begin position="54"/>
        <end position="63"/>
    </location>
</feature>
<dbReference type="PaxDb" id="2850-Phatr36284"/>
<dbReference type="EMBL" id="CM000613">
    <property type="protein sequence ID" value="EEC47398.1"/>
    <property type="molecule type" value="Genomic_DNA"/>
</dbReference>
<feature type="region of interest" description="Disordered" evidence="11">
    <location>
        <begin position="469"/>
        <end position="564"/>
    </location>
</feature>
<evidence type="ECO:0000256" key="11">
    <source>
        <dbReference type="SAM" id="MobiDB-lite"/>
    </source>
</evidence>
<protein>
    <recommendedName>
        <fullName evidence="4">Condensin complex subunit 2</fullName>
    </recommendedName>
</protein>
<name>B7G0X0_PHATC</name>
<dbReference type="GO" id="GO:0000796">
    <property type="term" value="C:condensin complex"/>
    <property type="evidence" value="ECO:0007669"/>
    <property type="project" value="InterPro"/>
</dbReference>
<evidence type="ECO:0000256" key="7">
    <source>
        <dbReference type="ARBA" id="ARBA00022618"/>
    </source>
</evidence>
<gene>
    <name evidence="12" type="ORF">PHATRDRAFT_36284</name>
</gene>
<evidence type="ECO:0000313" key="12">
    <source>
        <dbReference type="EMBL" id="EEC47398.1"/>
    </source>
</evidence>
<accession>B7G0X0</accession>
<dbReference type="PANTHER" id="PTHR13108">
    <property type="entry name" value="CONDENSIN COMPLEX SUBUNIT 2"/>
    <property type="match status" value="1"/>
</dbReference>
<keyword evidence="5" id="KW-0158">Chromosome</keyword>
<dbReference type="Proteomes" id="UP000000759">
    <property type="component" value="Chromosome 10"/>
</dbReference>
<keyword evidence="10" id="KW-0131">Cell cycle</keyword>
<dbReference type="OrthoDB" id="362021at2759"/>
<evidence type="ECO:0000256" key="5">
    <source>
        <dbReference type="ARBA" id="ARBA00022454"/>
    </source>
</evidence>
<evidence type="ECO:0000256" key="3">
    <source>
        <dbReference type="ARBA" id="ARBA00009471"/>
    </source>
</evidence>
<evidence type="ECO:0000256" key="2">
    <source>
        <dbReference type="ARBA" id="ARBA00004496"/>
    </source>
</evidence>
<dbReference type="GO" id="GO:0051301">
    <property type="term" value="P:cell division"/>
    <property type="evidence" value="ECO:0007669"/>
    <property type="project" value="UniProtKB-KW"/>
</dbReference>
<dbReference type="eggNOG" id="KOG2328">
    <property type="taxonomic scope" value="Eukaryota"/>
</dbReference>
<evidence type="ECO:0000256" key="4">
    <source>
        <dbReference type="ARBA" id="ARBA00016065"/>
    </source>
</evidence>
<comment type="similarity">
    <text evidence="3">Belongs to the CND2 (condensin subunit 2) family.</text>
</comment>
<organism evidence="12 13">
    <name type="scientific">Phaeodactylum tricornutum (strain CCAP 1055/1)</name>
    <dbReference type="NCBI Taxonomy" id="556484"/>
    <lineage>
        <taxon>Eukaryota</taxon>
        <taxon>Sar</taxon>
        <taxon>Stramenopiles</taxon>
        <taxon>Ochrophyta</taxon>
        <taxon>Bacillariophyta</taxon>
        <taxon>Bacillariophyceae</taxon>
        <taxon>Bacillariophycidae</taxon>
        <taxon>Naviculales</taxon>
        <taxon>Phaeodactylaceae</taxon>
        <taxon>Phaeodactylum</taxon>
    </lineage>
</organism>
<reference evidence="12 13" key="1">
    <citation type="journal article" date="2008" name="Nature">
        <title>The Phaeodactylum genome reveals the evolutionary history of diatom genomes.</title>
        <authorList>
            <person name="Bowler C."/>
            <person name="Allen A.E."/>
            <person name="Badger J.H."/>
            <person name="Grimwood J."/>
            <person name="Jabbari K."/>
            <person name="Kuo A."/>
            <person name="Maheswari U."/>
            <person name="Martens C."/>
            <person name="Maumus F."/>
            <person name="Otillar R.P."/>
            <person name="Rayko E."/>
            <person name="Salamov A."/>
            <person name="Vandepoele K."/>
            <person name="Beszteri B."/>
            <person name="Gruber A."/>
            <person name="Heijde M."/>
            <person name="Katinka M."/>
            <person name="Mock T."/>
            <person name="Valentin K."/>
            <person name="Verret F."/>
            <person name="Berges J.A."/>
            <person name="Brownlee C."/>
            <person name="Cadoret J.P."/>
            <person name="Chiovitti A."/>
            <person name="Choi C.J."/>
            <person name="Coesel S."/>
            <person name="De Martino A."/>
            <person name="Detter J.C."/>
            <person name="Durkin C."/>
            <person name="Falciatore A."/>
            <person name="Fournet J."/>
            <person name="Haruta M."/>
            <person name="Huysman M.J."/>
            <person name="Jenkins B.D."/>
            <person name="Jiroutova K."/>
            <person name="Jorgensen R.E."/>
            <person name="Joubert Y."/>
            <person name="Kaplan A."/>
            <person name="Kroger N."/>
            <person name="Kroth P.G."/>
            <person name="La Roche J."/>
            <person name="Lindquist E."/>
            <person name="Lommer M."/>
            <person name="Martin-Jezequel V."/>
            <person name="Lopez P.J."/>
            <person name="Lucas S."/>
            <person name="Mangogna M."/>
            <person name="McGinnis K."/>
            <person name="Medlin L.K."/>
            <person name="Montsant A."/>
            <person name="Oudot-Le Secq M.P."/>
            <person name="Napoli C."/>
            <person name="Obornik M."/>
            <person name="Parker M.S."/>
            <person name="Petit J.L."/>
            <person name="Porcel B.M."/>
            <person name="Poulsen N."/>
            <person name="Robison M."/>
            <person name="Rychlewski L."/>
            <person name="Rynearson T.A."/>
            <person name="Schmutz J."/>
            <person name="Shapiro H."/>
            <person name="Siaut M."/>
            <person name="Stanley M."/>
            <person name="Sussman M.R."/>
            <person name="Taylor A.R."/>
            <person name="Vardi A."/>
            <person name="von Dassow P."/>
            <person name="Vyverman W."/>
            <person name="Willis A."/>
            <person name="Wyrwicz L.S."/>
            <person name="Rokhsar D.S."/>
            <person name="Weissenbach J."/>
            <person name="Armbrust E.V."/>
            <person name="Green B.R."/>
            <person name="Van de Peer Y."/>
            <person name="Grigoriev I.V."/>
        </authorList>
    </citation>
    <scope>NUCLEOTIDE SEQUENCE [LARGE SCALE GENOMIC DNA]</scope>
    <source>
        <strain evidence="12 13">CCAP 1055/1</strain>
    </source>
</reference>
<dbReference type="GO" id="GO:0005737">
    <property type="term" value="C:cytoplasm"/>
    <property type="evidence" value="ECO:0007669"/>
    <property type="project" value="UniProtKB-SubCell"/>
</dbReference>
<dbReference type="InParanoid" id="B7G0X0"/>
<comment type="subcellular location">
    <subcellularLocation>
        <location evidence="1">Chromosome</location>
    </subcellularLocation>
    <subcellularLocation>
        <location evidence="2">Cytoplasm</location>
    </subcellularLocation>
</comment>
<dbReference type="RefSeq" id="XP_002180746.1">
    <property type="nucleotide sequence ID" value="XM_002180710.1"/>
</dbReference>
<evidence type="ECO:0000313" key="13">
    <source>
        <dbReference type="Proteomes" id="UP000000759"/>
    </source>
</evidence>
<feature type="region of interest" description="Disordered" evidence="11">
    <location>
        <begin position="216"/>
        <end position="256"/>
    </location>
</feature>
<feature type="region of interest" description="Disordered" evidence="11">
    <location>
        <begin position="291"/>
        <end position="329"/>
    </location>
</feature>
<dbReference type="PANTHER" id="PTHR13108:SF9">
    <property type="entry name" value="CONDENSIN COMPLEX SUBUNIT 2"/>
    <property type="match status" value="1"/>
</dbReference>
<evidence type="ECO:0000256" key="10">
    <source>
        <dbReference type="ARBA" id="ARBA00023306"/>
    </source>
</evidence>
<feature type="compositionally biased region" description="Polar residues" evidence="11">
    <location>
        <begin position="472"/>
        <end position="482"/>
    </location>
</feature>
<reference evidence="13" key="2">
    <citation type="submission" date="2008-08" db="EMBL/GenBank/DDBJ databases">
        <authorList>
            <consortium name="Diatom Consortium"/>
            <person name="Grigoriev I."/>
            <person name="Grimwood J."/>
            <person name="Kuo A."/>
            <person name="Otillar R.P."/>
            <person name="Salamov A."/>
            <person name="Detter J.C."/>
            <person name="Lindquist E."/>
            <person name="Shapiro H."/>
            <person name="Lucas S."/>
            <person name="Glavina del Rio T."/>
            <person name="Pitluck S."/>
            <person name="Rokhsar D."/>
            <person name="Bowler C."/>
        </authorList>
    </citation>
    <scope>GENOME REANNOTATION</scope>
    <source>
        <strain evidence="13">CCAP 1055/1</strain>
    </source>
</reference>
<keyword evidence="13" id="KW-1185">Reference proteome</keyword>
<feature type="compositionally biased region" description="Basic and acidic residues" evidence="11">
    <location>
        <begin position="299"/>
        <end position="317"/>
    </location>
</feature>
<dbReference type="HOGENOM" id="CLU_290936_0_0_1"/>
<dbReference type="KEGG" id="pti:PHATRDRAFT_36284"/>
<dbReference type="InterPro" id="IPR022816">
    <property type="entry name" value="Condensin_barren_su2"/>
</dbReference>
<dbReference type="Pfam" id="PF05786">
    <property type="entry name" value="Cnd2"/>
    <property type="match status" value="3"/>
</dbReference>
<keyword evidence="8" id="KW-0498">Mitosis</keyword>
<evidence type="ECO:0000256" key="8">
    <source>
        <dbReference type="ARBA" id="ARBA00022776"/>
    </source>
</evidence>
<dbReference type="AlphaFoldDB" id="B7G0X0"/>
<feature type="compositionally biased region" description="Basic and acidic residues" evidence="11">
    <location>
        <begin position="223"/>
        <end position="238"/>
    </location>
</feature>
<keyword evidence="9" id="KW-0226">DNA condensation</keyword>
<proteinExistence type="inferred from homology"/>
<dbReference type="STRING" id="556484.B7G0X0"/>
<keyword evidence="7" id="KW-0132">Cell division</keyword>
<feature type="compositionally biased region" description="Low complexity" evidence="11">
    <location>
        <begin position="528"/>
        <end position="539"/>
    </location>
</feature>
<evidence type="ECO:0000256" key="9">
    <source>
        <dbReference type="ARBA" id="ARBA00023067"/>
    </source>
</evidence>
<feature type="compositionally biased region" description="Acidic residues" evidence="11">
    <location>
        <begin position="543"/>
        <end position="562"/>
    </location>
</feature>
<feature type="compositionally biased region" description="Low complexity" evidence="11">
    <location>
        <begin position="99"/>
        <end position="115"/>
    </location>
</feature>
<dbReference type="GeneID" id="7201897"/>
<evidence type="ECO:0000256" key="1">
    <source>
        <dbReference type="ARBA" id="ARBA00004286"/>
    </source>
</evidence>
<sequence length="924" mass="101658">MGRGQRQLPPQKAWFIIPSLSHTILRRMEDPSLRTTVRVGNDYRVNDDVDLDEKDGGDAHLRDDDDDSTNSPRRRGVPPLLPAGRRRMILTDEADEETSSTTVSSLTTKVGSSSTRHQPPRPSVRSVRHSVLPTHAPGRRRRRSSARFLRLSGQHHSRHSRNDGTMTTTTSSSAAQLGELYKQAIRMNAENRINASNSWNLALIENIDQFLLLEEEEEEEQHEDLPRDHRRPENDKNRLTLNNAQPTPTPRRQRVNFTKASCTLDASVKIYSYRVDDVHLSSYKVLANLNRNDQNANHKNADSDKDKNTHPDPDHHNAGNHKKSTHSSHASTLETNMANINLNKLDAAFDIDPLFHKMSKTFDEGGAKGLLLANLGVSSHGCNVVFDSTSNDSNPVAEEKTEDDRHVNETTYAPVDISSLRAKLEALVNTNDPDGNTGGTFLEDLALVPQLTSLRAEHDRLAAEGFVLDDNPTMTSTKNRGSQRYAPTADEETQADQSIHQEALERSRRTNKSFLSETDQEYEEIIGSSTSQQPPQSLSIGYDDADDFGGGFDDGDDDDAGFDDFLQRDQQGARYSSISFSGSVQNFQAQEGASDTDVPTSTALLEALLGSQALTDQDQYRYFDAELLSSAVHANNAWAGATHWKRTPKVATTTGPSVAKTKSQRKKPRALVDLTATACLDDVLRSPPKTSSLSWSQAIVQKYTNAEHSNLLPPDAEMDVETLSTLFLRPQSVCRGLSVAGGGDKVSTPKAVGFNMGGVETFGWDDGHDDDGEGGGYDFGGDDDDDMSFVAPLEDIRKVDKVHVGYATVAKKVDVKRLKKDLWIELEAKLAEPAKLGEHKDHDADDSSMSLSDAVTPSKPSLPLSFQKAVQDLEATKTQADVTLPFYFICILHLANEKGLRLDSHGLEDFGIVYDAAGVPLAGV</sequence>
<dbReference type="GO" id="GO:0003682">
    <property type="term" value="F:chromatin binding"/>
    <property type="evidence" value="ECO:0007669"/>
    <property type="project" value="TreeGrafter"/>
</dbReference>
<keyword evidence="6" id="KW-0963">Cytoplasm</keyword>
<evidence type="ECO:0000256" key="6">
    <source>
        <dbReference type="ARBA" id="ARBA00022490"/>
    </source>
</evidence>